<dbReference type="Pfam" id="PF00535">
    <property type="entry name" value="Glycos_transf_2"/>
    <property type="match status" value="1"/>
</dbReference>
<comment type="similarity">
    <text evidence="2">Belongs to the glycosyltransferase 2 family.</text>
</comment>
<sequence>MNDVKLSLVIPYKGRLANLRTVFEALAHQTMDGSEFEVLVGAMEYSEEYVGACREFTGRLNIVSVLSAAEFEIPRARNLGMRQATGEVVVQMDADTLLAPGALQNLYDRHFSFGQDVCVVGQVVGYGNNDRDVTSVDVRPYAHYRAALEELGRAGGAGGDPRFLVPHVVPWAFAWTGLIALRLATVRANGLYFDESFHGWGVDDLEWGYRICATHTPIVLRPDVYALHLPHLRDRAANERTERANYRRFLRKWPAPDVELAHAFGDVAANARFLGYLEELRKVTGGPPGSLGVARGRACGRDLLLVGVLTGAEGRVGDPGPFAMFDGASPAEVWPLAGLALPYEDGEVAECRILPPVSGFSAPYRKAIRAEAERVAGTVVLPEGGGW</sequence>
<dbReference type="PANTHER" id="PTHR43179">
    <property type="entry name" value="RHAMNOSYLTRANSFERASE WBBL"/>
    <property type="match status" value="1"/>
</dbReference>
<accession>A0A3A9Z9C4</accession>
<dbReference type="PANTHER" id="PTHR43179:SF12">
    <property type="entry name" value="GALACTOFURANOSYLTRANSFERASE GLFT2"/>
    <property type="match status" value="1"/>
</dbReference>
<organism evidence="6 7">
    <name type="scientific">Streptomyces hoynatensis</name>
    <dbReference type="NCBI Taxonomy" id="1141874"/>
    <lineage>
        <taxon>Bacteria</taxon>
        <taxon>Bacillati</taxon>
        <taxon>Actinomycetota</taxon>
        <taxon>Actinomycetes</taxon>
        <taxon>Kitasatosporales</taxon>
        <taxon>Streptomycetaceae</taxon>
        <taxon>Streptomyces</taxon>
    </lineage>
</organism>
<dbReference type="InterPro" id="IPR029044">
    <property type="entry name" value="Nucleotide-diphossugar_trans"/>
</dbReference>
<feature type="domain" description="Glycosyltransferase 2-like" evidence="5">
    <location>
        <begin position="7"/>
        <end position="133"/>
    </location>
</feature>
<evidence type="ECO:0000313" key="7">
    <source>
        <dbReference type="Proteomes" id="UP000272474"/>
    </source>
</evidence>
<gene>
    <name evidence="6" type="ORF">D7294_07325</name>
</gene>
<dbReference type="SUPFAM" id="SSF53448">
    <property type="entry name" value="Nucleotide-diphospho-sugar transferases"/>
    <property type="match status" value="1"/>
</dbReference>
<evidence type="ECO:0000256" key="4">
    <source>
        <dbReference type="ARBA" id="ARBA00022679"/>
    </source>
</evidence>
<dbReference type="CDD" id="cd00761">
    <property type="entry name" value="Glyco_tranf_GTA_type"/>
    <property type="match status" value="1"/>
</dbReference>
<name>A0A3A9Z9C4_9ACTN</name>
<comment type="pathway">
    <text evidence="1">Cell wall biogenesis; cell wall polysaccharide biosynthesis.</text>
</comment>
<keyword evidence="3" id="KW-0328">Glycosyltransferase</keyword>
<reference evidence="6 7" key="1">
    <citation type="journal article" date="2014" name="Int. J. Syst. Evol. Microbiol.">
        <title>Streptomyces hoynatensis sp. nov., isolated from deep marine sediment.</title>
        <authorList>
            <person name="Veyisoglu A."/>
            <person name="Sahin N."/>
        </authorList>
    </citation>
    <scope>NUCLEOTIDE SEQUENCE [LARGE SCALE GENOMIC DNA]</scope>
    <source>
        <strain evidence="6 7">KCTC 29097</strain>
    </source>
</reference>
<dbReference type="OrthoDB" id="4120491at2"/>
<dbReference type="InterPro" id="IPR001173">
    <property type="entry name" value="Glyco_trans_2-like"/>
</dbReference>
<comment type="caution">
    <text evidence="6">The sequence shown here is derived from an EMBL/GenBank/DDBJ whole genome shotgun (WGS) entry which is preliminary data.</text>
</comment>
<dbReference type="GO" id="GO:0016757">
    <property type="term" value="F:glycosyltransferase activity"/>
    <property type="evidence" value="ECO:0007669"/>
    <property type="project" value="UniProtKB-KW"/>
</dbReference>
<evidence type="ECO:0000259" key="5">
    <source>
        <dbReference type="Pfam" id="PF00535"/>
    </source>
</evidence>
<evidence type="ECO:0000256" key="2">
    <source>
        <dbReference type="ARBA" id="ARBA00006739"/>
    </source>
</evidence>
<evidence type="ECO:0000313" key="6">
    <source>
        <dbReference type="EMBL" id="RKN44910.1"/>
    </source>
</evidence>
<protein>
    <submittedName>
        <fullName evidence="6">Glycosyltransferase</fullName>
    </submittedName>
</protein>
<evidence type="ECO:0000256" key="1">
    <source>
        <dbReference type="ARBA" id="ARBA00004776"/>
    </source>
</evidence>
<keyword evidence="4 6" id="KW-0808">Transferase</keyword>
<keyword evidence="7" id="KW-1185">Reference proteome</keyword>
<dbReference type="EMBL" id="RBAL01000003">
    <property type="protein sequence ID" value="RKN44910.1"/>
    <property type="molecule type" value="Genomic_DNA"/>
</dbReference>
<dbReference type="AlphaFoldDB" id="A0A3A9Z9C4"/>
<dbReference type="RefSeq" id="WP_120676763.1">
    <property type="nucleotide sequence ID" value="NZ_RBAL01000003.1"/>
</dbReference>
<dbReference type="Proteomes" id="UP000272474">
    <property type="component" value="Unassembled WGS sequence"/>
</dbReference>
<evidence type="ECO:0000256" key="3">
    <source>
        <dbReference type="ARBA" id="ARBA00022676"/>
    </source>
</evidence>
<dbReference type="Gene3D" id="3.90.550.10">
    <property type="entry name" value="Spore Coat Polysaccharide Biosynthesis Protein SpsA, Chain A"/>
    <property type="match status" value="1"/>
</dbReference>
<proteinExistence type="inferred from homology"/>